<protein>
    <submittedName>
        <fullName evidence="11">DNA-binding response regulator</fullName>
    </submittedName>
    <submittedName>
        <fullName evidence="10">Two-component system response regulator RegX3</fullName>
    </submittedName>
</protein>
<evidence type="ECO:0000256" key="3">
    <source>
        <dbReference type="ARBA" id="ARBA00023015"/>
    </source>
</evidence>
<keyword evidence="2" id="KW-0902">Two-component regulatory system</keyword>
<evidence type="ECO:0000256" key="4">
    <source>
        <dbReference type="ARBA" id="ARBA00023125"/>
    </source>
</evidence>
<evidence type="ECO:0000256" key="2">
    <source>
        <dbReference type="ARBA" id="ARBA00023012"/>
    </source>
</evidence>
<dbReference type="SUPFAM" id="SSF46894">
    <property type="entry name" value="C-terminal effector domain of the bipartite response regulators"/>
    <property type="match status" value="1"/>
</dbReference>
<dbReference type="EMBL" id="CP031517">
    <property type="protein sequence ID" value="QOS39843.1"/>
    <property type="molecule type" value="Genomic_DNA"/>
</dbReference>
<evidence type="ECO:0000313" key="11">
    <source>
        <dbReference type="EMBL" id="QOS39843.1"/>
    </source>
</evidence>
<feature type="DNA-binding region" description="OmpR/PhoB-type" evidence="7">
    <location>
        <begin position="131"/>
        <end position="229"/>
    </location>
</feature>
<feature type="modified residue" description="4-aspartylphosphate" evidence="6">
    <location>
        <position position="54"/>
    </location>
</feature>
<dbReference type="PANTHER" id="PTHR48111:SF1">
    <property type="entry name" value="TWO-COMPONENT RESPONSE REGULATOR ORR33"/>
    <property type="match status" value="1"/>
</dbReference>
<evidence type="ECO:0000259" key="8">
    <source>
        <dbReference type="PROSITE" id="PS50110"/>
    </source>
</evidence>
<evidence type="ECO:0000313" key="12">
    <source>
        <dbReference type="Proteomes" id="UP000578697"/>
    </source>
</evidence>
<dbReference type="Gene3D" id="3.40.50.2300">
    <property type="match status" value="1"/>
</dbReference>
<sequence>MKNQILVIEDVLEMSELICLYMKNAGFDTKSCETAEDAIKLMSDGFKPDLVLLDLNLPGMSGLEFLRYFRQYHKTTIPVIIVSARDADEDIITALGYGADEFVTKPFSPKVLAARVKSKLDRLSVTEASVEETITFGPYTLYCNSCLLKKDNVKIPLSTKEYEVLEYLVKNDGRPLNPESIYNHVWKNSYGDLTAVAVYIQRLRKKIEEDPANPKYINTMFGMGYRFDR</sequence>
<dbReference type="GO" id="GO:0006355">
    <property type="term" value="P:regulation of DNA-templated transcription"/>
    <property type="evidence" value="ECO:0007669"/>
    <property type="project" value="InterPro"/>
</dbReference>
<dbReference type="SUPFAM" id="SSF52172">
    <property type="entry name" value="CheY-like"/>
    <property type="match status" value="1"/>
</dbReference>
<dbReference type="GO" id="GO:0032993">
    <property type="term" value="C:protein-DNA complex"/>
    <property type="evidence" value="ECO:0007669"/>
    <property type="project" value="TreeGrafter"/>
</dbReference>
<dbReference type="GO" id="GO:0000156">
    <property type="term" value="F:phosphorelay response regulator activity"/>
    <property type="evidence" value="ECO:0007669"/>
    <property type="project" value="TreeGrafter"/>
</dbReference>
<dbReference type="RefSeq" id="WP_184651888.1">
    <property type="nucleotide sequence ID" value="NZ_JACHFR010000001.1"/>
</dbReference>
<reference evidence="10 12" key="2">
    <citation type="submission" date="2020-08" db="EMBL/GenBank/DDBJ databases">
        <title>Genomic Encyclopedia of Type Strains, Phase IV (KMG-IV): sequencing the most valuable type-strain genomes for metagenomic binning, comparative biology and taxonomic classification.</title>
        <authorList>
            <person name="Goeker M."/>
        </authorList>
    </citation>
    <scope>NUCLEOTIDE SEQUENCE [LARGE SCALE GENOMIC DNA]</scope>
    <source>
        <strain evidence="10 12">DSM 103679</strain>
    </source>
</reference>
<name>A0A840S7B4_9SPIR</name>
<dbReference type="Pfam" id="PF00072">
    <property type="entry name" value="Response_reg"/>
    <property type="match status" value="1"/>
</dbReference>
<dbReference type="InterPro" id="IPR001867">
    <property type="entry name" value="OmpR/PhoB-type_DNA-bd"/>
</dbReference>
<evidence type="ECO:0000313" key="13">
    <source>
        <dbReference type="Proteomes" id="UP000593591"/>
    </source>
</evidence>
<dbReference type="PROSITE" id="PS51755">
    <property type="entry name" value="OMPR_PHOB"/>
    <property type="match status" value="1"/>
</dbReference>
<dbReference type="EMBL" id="JACHFR010000001">
    <property type="protein sequence ID" value="MBB5218469.1"/>
    <property type="molecule type" value="Genomic_DNA"/>
</dbReference>
<proteinExistence type="predicted"/>
<dbReference type="KEGG" id="trc:DYE49_04995"/>
<keyword evidence="4 7" id="KW-0238">DNA-binding</keyword>
<dbReference type="InterPro" id="IPR011006">
    <property type="entry name" value="CheY-like_superfamily"/>
</dbReference>
<evidence type="ECO:0000256" key="5">
    <source>
        <dbReference type="ARBA" id="ARBA00023163"/>
    </source>
</evidence>
<dbReference type="InterPro" id="IPR016032">
    <property type="entry name" value="Sig_transdc_resp-reg_C-effctor"/>
</dbReference>
<organism evidence="10 12">
    <name type="scientific">Treponema rectale</name>
    <dbReference type="NCBI Taxonomy" id="744512"/>
    <lineage>
        <taxon>Bacteria</taxon>
        <taxon>Pseudomonadati</taxon>
        <taxon>Spirochaetota</taxon>
        <taxon>Spirochaetia</taxon>
        <taxon>Spirochaetales</taxon>
        <taxon>Treponemataceae</taxon>
        <taxon>Treponema</taxon>
    </lineage>
</organism>
<dbReference type="PANTHER" id="PTHR48111">
    <property type="entry name" value="REGULATOR OF RPOS"/>
    <property type="match status" value="1"/>
</dbReference>
<dbReference type="SMART" id="SM00862">
    <property type="entry name" value="Trans_reg_C"/>
    <property type="match status" value="1"/>
</dbReference>
<dbReference type="Proteomes" id="UP000593591">
    <property type="component" value="Chromosome"/>
</dbReference>
<evidence type="ECO:0000313" key="10">
    <source>
        <dbReference type="EMBL" id="MBB5218469.1"/>
    </source>
</evidence>
<keyword evidence="3" id="KW-0805">Transcription regulation</keyword>
<dbReference type="InterPro" id="IPR036388">
    <property type="entry name" value="WH-like_DNA-bd_sf"/>
</dbReference>
<evidence type="ECO:0000256" key="7">
    <source>
        <dbReference type="PROSITE-ProRule" id="PRU01091"/>
    </source>
</evidence>
<dbReference type="AlphaFoldDB" id="A0A840S7B4"/>
<evidence type="ECO:0000259" key="9">
    <source>
        <dbReference type="PROSITE" id="PS51755"/>
    </source>
</evidence>
<gene>
    <name evidence="11" type="ORF">DYE49_04995</name>
    <name evidence="10" type="ORF">HNP77_000813</name>
</gene>
<dbReference type="CDD" id="cd00383">
    <property type="entry name" value="trans_reg_C"/>
    <property type="match status" value="1"/>
</dbReference>
<dbReference type="InterPro" id="IPR039420">
    <property type="entry name" value="WalR-like"/>
</dbReference>
<keyword evidence="12" id="KW-1185">Reference proteome</keyword>
<dbReference type="GO" id="GO:0000976">
    <property type="term" value="F:transcription cis-regulatory region binding"/>
    <property type="evidence" value="ECO:0007669"/>
    <property type="project" value="TreeGrafter"/>
</dbReference>
<keyword evidence="5" id="KW-0804">Transcription</keyword>
<dbReference type="InterPro" id="IPR001789">
    <property type="entry name" value="Sig_transdc_resp-reg_receiver"/>
</dbReference>
<evidence type="ECO:0000256" key="6">
    <source>
        <dbReference type="PROSITE-ProRule" id="PRU00169"/>
    </source>
</evidence>
<dbReference type="SMART" id="SM00448">
    <property type="entry name" value="REC"/>
    <property type="match status" value="1"/>
</dbReference>
<dbReference type="PROSITE" id="PS50110">
    <property type="entry name" value="RESPONSE_REGULATORY"/>
    <property type="match status" value="1"/>
</dbReference>
<dbReference type="Gene3D" id="1.10.10.10">
    <property type="entry name" value="Winged helix-like DNA-binding domain superfamily/Winged helix DNA-binding domain"/>
    <property type="match status" value="1"/>
</dbReference>
<feature type="domain" description="Response regulatory" evidence="8">
    <location>
        <begin position="4"/>
        <end position="120"/>
    </location>
</feature>
<dbReference type="GO" id="GO:0005829">
    <property type="term" value="C:cytosol"/>
    <property type="evidence" value="ECO:0007669"/>
    <property type="project" value="TreeGrafter"/>
</dbReference>
<dbReference type="Pfam" id="PF00486">
    <property type="entry name" value="Trans_reg_C"/>
    <property type="match status" value="1"/>
</dbReference>
<accession>A0A840S7B4</accession>
<feature type="domain" description="OmpR/PhoB-type" evidence="9">
    <location>
        <begin position="131"/>
        <end position="229"/>
    </location>
</feature>
<keyword evidence="1 6" id="KW-0597">Phosphoprotein</keyword>
<dbReference type="Proteomes" id="UP000578697">
    <property type="component" value="Unassembled WGS sequence"/>
</dbReference>
<evidence type="ECO:0000256" key="1">
    <source>
        <dbReference type="ARBA" id="ARBA00022553"/>
    </source>
</evidence>
<reference evidence="11 13" key="1">
    <citation type="submission" date="2018-08" db="EMBL/GenBank/DDBJ databases">
        <title>The first complete genome of Treponema rectale (CHPAT), a commensal spirochete of the bovine rectum.</title>
        <authorList>
            <person name="Staton G.J."/>
            <person name="Clegg S.R."/>
            <person name="Carter S.D."/>
            <person name="Radford A.D."/>
            <person name="Darby A."/>
            <person name="Hall N."/>
            <person name="Birtles R.J."/>
            <person name="Evans N.J."/>
        </authorList>
    </citation>
    <scope>NUCLEOTIDE SEQUENCE [LARGE SCALE GENOMIC DNA]</scope>
    <source>
        <strain evidence="11 13">CHPA</strain>
    </source>
</reference>